<dbReference type="InterPro" id="IPR008927">
    <property type="entry name" value="6-PGluconate_DH-like_C_sf"/>
</dbReference>
<evidence type="ECO:0000259" key="8">
    <source>
        <dbReference type="Pfam" id="PF08125"/>
    </source>
</evidence>
<dbReference type="SUPFAM" id="SSF51735">
    <property type="entry name" value="NAD(P)-binding Rossmann-fold domains"/>
    <property type="match status" value="1"/>
</dbReference>
<dbReference type="Proteomes" id="UP000612899">
    <property type="component" value="Unassembled WGS sequence"/>
</dbReference>
<dbReference type="PANTHER" id="PTHR43362">
    <property type="entry name" value="MANNITOL DEHYDROGENASE DSF1-RELATED"/>
    <property type="match status" value="1"/>
</dbReference>
<dbReference type="GO" id="GO:0008926">
    <property type="term" value="F:mannitol-1-phosphate 5-dehydrogenase activity"/>
    <property type="evidence" value="ECO:0007669"/>
    <property type="project" value="UniProtKB-EC"/>
</dbReference>
<evidence type="ECO:0000256" key="2">
    <source>
        <dbReference type="ARBA" id="ARBA00012939"/>
    </source>
</evidence>
<keyword evidence="4" id="KW-0560">Oxidoreductase</keyword>
<reference evidence="9" key="1">
    <citation type="submission" date="2021-01" db="EMBL/GenBank/DDBJ databases">
        <title>Whole genome shotgun sequence of Rhizocola hellebori NBRC 109834.</title>
        <authorList>
            <person name="Komaki H."/>
            <person name="Tamura T."/>
        </authorList>
    </citation>
    <scope>NUCLEOTIDE SEQUENCE</scope>
    <source>
        <strain evidence="9">NBRC 109834</strain>
    </source>
</reference>
<accession>A0A8J3VKJ7</accession>
<feature type="domain" description="Mannitol dehydrogenase C-terminal" evidence="8">
    <location>
        <begin position="245"/>
        <end position="382"/>
    </location>
</feature>
<dbReference type="PRINTS" id="PR00084">
    <property type="entry name" value="MTLDHDRGNASE"/>
</dbReference>
<comment type="similarity">
    <text evidence="1">Belongs to the mannitol dehydrogenase family.</text>
</comment>
<name>A0A8J3VKJ7_9ACTN</name>
<protein>
    <recommendedName>
        <fullName evidence="3">Mannitol-1-phosphate 5-dehydrogenase</fullName>
        <ecNumber evidence="2">1.1.1.17</ecNumber>
    </recommendedName>
</protein>
<evidence type="ECO:0000313" key="10">
    <source>
        <dbReference type="Proteomes" id="UP000612899"/>
    </source>
</evidence>
<sequence length="428" mass="44748">MARLASGVELPVGRGPLAEPGSFGAGIVHLGLGAFHRAHQAVYTEAAMACSGGDWGTVGIAPRSRDIVDALTAQDLLFSVVTLGGSGARAVAAFSEVLNADADPARVIKALADPAIKVVTLTVTEKAYRVDSPIMRLLVAGLRVRGGAPITVLSCDNLPSNGSALAAVVLGLAPELSATVSFPSCMVDRIVPATNRSILDRAATDLGMEDLAAVGAEPFSQWVIEDDFAAGRPDWEAGGAQFTTDVTAWEHLKLRTLNGVHSALAYLGSLSGRETIAEALQLPGIAGMLRRYVAQEVAISMSPPDGVDVVKYGETVLTRFANPELGHRTAQVAMDGTQKLPQRLLSVLNSVPAPQFATLIAAAWAQYAAGDQPLDDPLASRVRADLSTEALFGEGGVLPVPDSERRAMIDTWRRELAKHGAVKVVAAL</sequence>
<evidence type="ECO:0000256" key="5">
    <source>
        <dbReference type="ARBA" id="ARBA00023027"/>
    </source>
</evidence>
<evidence type="ECO:0000256" key="4">
    <source>
        <dbReference type="ARBA" id="ARBA00023002"/>
    </source>
</evidence>
<evidence type="ECO:0000256" key="1">
    <source>
        <dbReference type="ARBA" id="ARBA00006541"/>
    </source>
</evidence>
<keyword evidence="5" id="KW-0520">NAD</keyword>
<dbReference type="InterPro" id="IPR013131">
    <property type="entry name" value="Mannitol_DH_N"/>
</dbReference>
<gene>
    <name evidence="9" type="ORF">Rhe02_86210</name>
</gene>
<organism evidence="9 10">
    <name type="scientific">Rhizocola hellebori</name>
    <dbReference type="NCBI Taxonomy" id="1392758"/>
    <lineage>
        <taxon>Bacteria</taxon>
        <taxon>Bacillati</taxon>
        <taxon>Actinomycetota</taxon>
        <taxon>Actinomycetes</taxon>
        <taxon>Micromonosporales</taxon>
        <taxon>Micromonosporaceae</taxon>
        <taxon>Rhizocola</taxon>
    </lineage>
</organism>
<evidence type="ECO:0000256" key="3">
    <source>
        <dbReference type="ARBA" id="ARBA00016219"/>
    </source>
</evidence>
<dbReference type="InterPro" id="IPR013328">
    <property type="entry name" value="6PGD_dom2"/>
</dbReference>
<comment type="caution">
    <text evidence="9">The sequence shown here is derived from an EMBL/GenBank/DDBJ whole genome shotgun (WGS) entry which is preliminary data.</text>
</comment>
<dbReference type="GO" id="GO:0019594">
    <property type="term" value="P:mannitol metabolic process"/>
    <property type="evidence" value="ECO:0007669"/>
    <property type="project" value="InterPro"/>
</dbReference>
<dbReference type="RefSeq" id="WP_203914266.1">
    <property type="nucleotide sequence ID" value="NZ_BONY01000098.1"/>
</dbReference>
<dbReference type="PANTHER" id="PTHR43362:SF1">
    <property type="entry name" value="MANNITOL DEHYDROGENASE 2-RELATED"/>
    <property type="match status" value="1"/>
</dbReference>
<dbReference type="PROSITE" id="PS00974">
    <property type="entry name" value="MANNITOL_DHGENASE"/>
    <property type="match status" value="1"/>
</dbReference>
<dbReference type="InterPro" id="IPR050988">
    <property type="entry name" value="Mannitol_DH/Oxidoreductase"/>
</dbReference>
<dbReference type="Gene3D" id="3.40.50.720">
    <property type="entry name" value="NAD(P)-binding Rossmann-like Domain"/>
    <property type="match status" value="1"/>
</dbReference>
<feature type="domain" description="Mannitol dehydrogenase N-terminal" evidence="7">
    <location>
        <begin position="26"/>
        <end position="236"/>
    </location>
</feature>
<proteinExistence type="inferred from homology"/>
<keyword evidence="10" id="KW-1185">Reference proteome</keyword>
<evidence type="ECO:0000313" key="9">
    <source>
        <dbReference type="EMBL" id="GIH10554.1"/>
    </source>
</evidence>
<dbReference type="AlphaFoldDB" id="A0A8J3VKJ7"/>
<dbReference type="Pfam" id="PF08125">
    <property type="entry name" value="Mannitol_dh_C"/>
    <property type="match status" value="1"/>
</dbReference>
<dbReference type="InterPro" id="IPR023027">
    <property type="entry name" value="Mannitol_DH_CS"/>
</dbReference>
<dbReference type="EMBL" id="BONY01000098">
    <property type="protein sequence ID" value="GIH10554.1"/>
    <property type="molecule type" value="Genomic_DNA"/>
</dbReference>
<dbReference type="Pfam" id="PF01232">
    <property type="entry name" value="Mannitol_dh"/>
    <property type="match status" value="1"/>
</dbReference>
<dbReference type="InterPro" id="IPR013118">
    <property type="entry name" value="Mannitol_DH_C"/>
</dbReference>
<dbReference type="EC" id="1.1.1.17" evidence="2"/>
<dbReference type="InterPro" id="IPR036291">
    <property type="entry name" value="NAD(P)-bd_dom_sf"/>
</dbReference>
<dbReference type="Gene3D" id="1.10.1040.10">
    <property type="entry name" value="N-(1-d-carboxylethyl)-l-norvaline Dehydrogenase, domain 2"/>
    <property type="match status" value="1"/>
</dbReference>
<comment type="catalytic activity">
    <reaction evidence="6">
        <text>D-mannitol 1-phosphate + NAD(+) = beta-D-fructose 6-phosphate + NADH + H(+)</text>
        <dbReference type="Rhea" id="RHEA:19661"/>
        <dbReference type="ChEBI" id="CHEBI:15378"/>
        <dbReference type="ChEBI" id="CHEBI:57540"/>
        <dbReference type="ChEBI" id="CHEBI:57634"/>
        <dbReference type="ChEBI" id="CHEBI:57945"/>
        <dbReference type="ChEBI" id="CHEBI:61381"/>
        <dbReference type="EC" id="1.1.1.17"/>
    </reaction>
</comment>
<dbReference type="SUPFAM" id="SSF48179">
    <property type="entry name" value="6-phosphogluconate dehydrogenase C-terminal domain-like"/>
    <property type="match status" value="1"/>
</dbReference>
<dbReference type="InterPro" id="IPR000669">
    <property type="entry name" value="Mannitol_DH"/>
</dbReference>
<evidence type="ECO:0000259" key="7">
    <source>
        <dbReference type="Pfam" id="PF01232"/>
    </source>
</evidence>
<evidence type="ECO:0000256" key="6">
    <source>
        <dbReference type="ARBA" id="ARBA00048615"/>
    </source>
</evidence>